<dbReference type="AlphaFoldDB" id="A0A4V3HQI4"/>
<sequence>MEIGMALKRLRARGPLVESGWTVELFGNCFRFGREEASKMGQRSSNLRRGGPALPNRRFAFWQPGSSPRPALAELTPQMMVVFFVLLLASQKMMDRSSTPDNLAREPQLPVRHTILLAGFVGSCSQQSEQATPKTACRLLSEVSPPQSPQPLALSRSVKS</sequence>
<dbReference type="EMBL" id="QAPG01001767">
    <property type="protein sequence ID" value="TDZ27889.1"/>
    <property type="molecule type" value="Genomic_DNA"/>
</dbReference>
<proteinExistence type="predicted"/>
<dbReference type="Proteomes" id="UP000295083">
    <property type="component" value="Unassembled WGS sequence"/>
</dbReference>
<evidence type="ECO:0000313" key="2">
    <source>
        <dbReference type="EMBL" id="TDZ27889.1"/>
    </source>
</evidence>
<name>A0A4V3HQI4_9PEZI</name>
<evidence type="ECO:0000256" key="1">
    <source>
        <dbReference type="SAM" id="MobiDB-lite"/>
    </source>
</evidence>
<evidence type="ECO:0000313" key="3">
    <source>
        <dbReference type="Proteomes" id="UP000295083"/>
    </source>
</evidence>
<protein>
    <submittedName>
        <fullName evidence="2">Uncharacterized protein</fullName>
    </submittedName>
</protein>
<feature type="region of interest" description="Disordered" evidence="1">
    <location>
        <begin position="141"/>
        <end position="160"/>
    </location>
</feature>
<organism evidence="2 3">
    <name type="scientific">Colletotrichum spinosum</name>
    <dbReference type="NCBI Taxonomy" id="1347390"/>
    <lineage>
        <taxon>Eukaryota</taxon>
        <taxon>Fungi</taxon>
        <taxon>Dikarya</taxon>
        <taxon>Ascomycota</taxon>
        <taxon>Pezizomycotina</taxon>
        <taxon>Sordariomycetes</taxon>
        <taxon>Hypocreomycetidae</taxon>
        <taxon>Glomerellales</taxon>
        <taxon>Glomerellaceae</taxon>
        <taxon>Colletotrichum</taxon>
        <taxon>Colletotrichum orbiculare species complex</taxon>
    </lineage>
</organism>
<reference evidence="2 3" key="1">
    <citation type="submission" date="2018-11" db="EMBL/GenBank/DDBJ databases">
        <title>Genome sequence and assembly of Colletotrichum spinosum.</title>
        <authorList>
            <person name="Gan P."/>
            <person name="Shirasu K."/>
        </authorList>
    </citation>
    <scope>NUCLEOTIDE SEQUENCE [LARGE SCALE GENOMIC DNA]</scope>
    <source>
        <strain evidence="2 3">CBS 515.97</strain>
    </source>
</reference>
<accession>A0A4V3HQI4</accession>
<comment type="caution">
    <text evidence="2">The sequence shown here is derived from an EMBL/GenBank/DDBJ whole genome shotgun (WGS) entry which is preliminary data.</text>
</comment>
<gene>
    <name evidence="2" type="ORF">C8035_v008532</name>
</gene>
<keyword evidence="3" id="KW-1185">Reference proteome</keyword>